<feature type="chain" id="PRO_5037782916" description="Glycoside hydrolase" evidence="1">
    <location>
        <begin position="25"/>
        <end position="889"/>
    </location>
</feature>
<keyword evidence="1" id="KW-0732">Signal</keyword>
<accession>A0A934R6G0</accession>
<gene>
    <name evidence="2" type="ORF">JIN84_15940</name>
</gene>
<sequence length="889" mass="97649">MAFPSLRLSLAAALMLGCPGSIVAADFPADPLAWPPVTSTNKPWTRWWWLGSAVDKKNLTRQLEDFARTGLGGVEICPIYGAKGAEDRFLKFLSPAWMEALGHTTTEAKRLGLGVDMTTGTGWPFGGPQVTPDMASVGLKWIRQEATGGTPFKIDLPQGKVVCLHAYPESGEAVDLMESTHEGKSGWQPPAGKWTVLGLVAHSPVQQVKRAAPGGEGNVLDPFSATAMERYLGRFDEAFGNFAAPMPRAQFHDSFEYYAAEWTPAFFDSFVKARGYDLRDQLPAFSGQGDPDTVSRVRADYRETLGELHLAYLKRWHDWAKSHGGITRNQAHGSPGNLLDHYAVSEIPETEIFKHVEEGQIPMMRMAASAAHAKGNNLVSAEAFTWLDEHFQVTPEELKEAADFVFLSGVNHLFFHGIPYSPEDARWPGWLFYASTHMGPNGGLWRDLPAFTAYIQRCQSILQEGRPSQDVLIYYPIHDIWHGNQEKLPLFTLHNQDTWLAPTRFYQTAMELWNNGITHSFASGDMLSDATVLDGKIVLGGHAYGALVLPGVKRMTPETLARITDLVRQGARLVVQEALPAEVPGFHRKRERGAELSAIAEKLKTQATLIPPGGSIVSALSPLVRRETMTASGLRFVRRAHDQGYHYFIVNRGNETFDGPLPLSVPFKSAAILDPWNPGHTVTVPGNEGSVPVRLEPGESVVIRTFTDRIVEGKAWTAAPPGAREVTIGGPWKIDFIEGGPSLPPPSGDLPPGTWTKLPGAADFSGTARYTTTFQAPQDVTDDCLLDLGKVANTARVFLNGEALGISWCAPHHIRPGRALRPGENLLEIEVTNLAANRIADLDRRKVPWKQFHEINFVNIDYKLFDAAGWPAFDSGLLGPVRLMVPLPP</sequence>
<feature type="signal peptide" evidence="1">
    <location>
        <begin position="1"/>
        <end position="24"/>
    </location>
</feature>
<dbReference type="PROSITE" id="PS51257">
    <property type="entry name" value="PROKAR_LIPOPROTEIN"/>
    <property type="match status" value="1"/>
</dbReference>
<dbReference type="Gene3D" id="2.60.120.260">
    <property type="entry name" value="Galactose-binding domain-like"/>
    <property type="match status" value="1"/>
</dbReference>
<dbReference type="PANTHER" id="PTHR36848:SF2">
    <property type="entry name" value="SECRETED PROTEIN"/>
    <property type="match status" value="1"/>
</dbReference>
<dbReference type="Pfam" id="PF17132">
    <property type="entry name" value="Glyco_hydro_106"/>
    <property type="match status" value="2"/>
</dbReference>
<dbReference type="SUPFAM" id="SSF49785">
    <property type="entry name" value="Galactose-binding domain-like"/>
    <property type="match status" value="1"/>
</dbReference>
<dbReference type="PANTHER" id="PTHR36848">
    <property type="entry name" value="DNA-BINDING PROTEIN (PUTATIVE SECRETED PROTEIN)-RELATED"/>
    <property type="match status" value="1"/>
</dbReference>
<dbReference type="InterPro" id="IPR053161">
    <property type="entry name" value="Ulvan_degrading_GH"/>
</dbReference>
<dbReference type="Proteomes" id="UP000600139">
    <property type="component" value="Unassembled WGS sequence"/>
</dbReference>
<name>A0A934R6G0_9BACT</name>
<evidence type="ECO:0000313" key="3">
    <source>
        <dbReference type="Proteomes" id="UP000600139"/>
    </source>
</evidence>
<evidence type="ECO:0008006" key="4">
    <source>
        <dbReference type="Google" id="ProtNLM"/>
    </source>
</evidence>
<dbReference type="NCBIfam" id="NF045579">
    <property type="entry name" value="rhamnoside_JR"/>
    <property type="match status" value="1"/>
</dbReference>
<reference evidence="2" key="1">
    <citation type="submission" date="2021-01" db="EMBL/GenBank/DDBJ databases">
        <title>Modified the classification status of verrucomicrobia.</title>
        <authorList>
            <person name="Feng X."/>
        </authorList>
    </citation>
    <scope>NUCLEOTIDE SEQUENCE</scope>
    <source>
        <strain evidence="2">JCM 18052</strain>
    </source>
</reference>
<evidence type="ECO:0000256" key="1">
    <source>
        <dbReference type="SAM" id="SignalP"/>
    </source>
</evidence>
<evidence type="ECO:0000313" key="2">
    <source>
        <dbReference type="EMBL" id="MBK1817111.1"/>
    </source>
</evidence>
<dbReference type="AlphaFoldDB" id="A0A934R6G0"/>
<comment type="caution">
    <text evidence="2">The sequence shown here is derived from an EMBL/GenBank/DDBJ whole genome shotgun (WGS) entry which is preliminary data.</text>
</comment>
<dbReference type="EMBL" id="JAENIK010000012">
    <property type="protein sequence ID" value="MBK1817111.1"/>
    <property type="molecule type" value="Genomic_DNA"/>
</dbReference>
<keyword evidence="3" id="KW-1185">Reference proteome</keyword>
<proteinExistence type="predicted"/>
<organism evidence="2 3">
    <name type="scientific">Luteolibacter yonseiensis</name>
    <dbReference type="NCBI Taxonomy" id="1144680"/>
    <lineage>
        <taxon>Bacteria</taxon>
        <taxon>Pseudomonadati</taxon>
        <taxon>Verrucomicrobiota</taxon>
        <taxon>Verrucomicrobiia</taxon>
        <taxon>Verrucomicrobiales</taxon>
        <taxon>Verrucomicrobiaceae</taxon>
        <taxon>Luteolibacter</taxon>
    </lineage>
</organism>
<protein>
    <recommendedName>
        <fullName evidence="4">Glycoside hydrolase</fullName>
    </recommendedName>
</protein>
<dbReference type="InterPro" id="IPR008979">
    <property type="entry name" value="Galactose-bd-like_sf"/>
</dbReference>
<dbReference type="RefSeq" id="WP_200352065.1">
    <property type="nucleotide sequence ID" value="NZ_BAABHZ010000001.1"/>
</dbReference>